<feature type="chain" id="PRO_5030043022" description="Pesticidal crystal protein Cry1Aa domain-containing protein" evidence="2">
    <location>
        <begin position="35"/>
        <end position="1108"/>
    </location>
</feature>
<reference evidence="4 5" key="1">
    <citation type="submission" date="2017-09" db="EMBL/GenBank/DDBJ databases">
        <title>Complete Genome Sequences of Two Strains of the Meat Spoilage Bacterium Brochothrix thermosphacta Isolated from Ground Chicken.</title>
        <authorList>
            <person name="Paoli G.C."/>
            <person name="Wijey C."/>
            <person name="Chen C.-Y."/>
            <person name="Nguyen L."/>
            <person name="Yan X."/>
            <person name="Irwin P.L."/>
        </authorList>
    </citation>
    <scope>NUCLEOTIDE SEQUENCE [LARGE SCALE GENOMIC DNA]</scope>
    <source>
        <strain evidence="4 5">BI</strain>
    </source>
</reference>
<keyword evidence="5" id="KW-1185">Reference proteome</keyword>
<feature type="domain" description="Pesticidal crystal protein Cry1Aa" evidence="3">
    <location>
        <begin position="662"/>
        <end position="715"/>
    </location>
</feature>
<feature type="coiled-coil region" evidence="1">
    <location>
        <begin position="430"/>
        <end position="530"/>
    </location>
</feature>
<accession>A0A291BZB5</accession>
<proteinExistence type="predicted"/>
<dbReference type="KEGG" id="bths:CNY62_09230"/>
<feature type="coiled-coil region" evidence="1">
    <location>
        <begin position="311"/>
        <end position="338"/>
    </location>
</feature>
<dbReference type="OrthoDB" id="2360549at2"/>
<evidence type="ECO:0000313" key="5">
    <source>
        <dbReference type="Proteomes" id="UP000243591"/>
    </source>
</evidence>
<gene>
    <name evidence="4" type="ORF">CNY62_09230</name>
</gene>
<evidence type="ECO:0000256" key="2">
    <source>
        <dbReference type="SAM" id="SignalP"/>
    </source>
</evidence>
<dbReference type="InterPro" id="IPR054544">
    <property type="entry name" value="Pest_crys_Cry1Aa_dom-IV"/>
</dbReference>
<protein>
    <recommendedName>
        <fullName evidence="3">Pesticidal crystal protein Cry1Aa domain-containing protein</fullName>
    </recommendedName>
</protein>
<evidence type="ECO:0000256" key="1">
    <source>
        <dbReference type="SAM" id="Coils"/>
    </source>
</evidence>
<feature type="coiled-coil region" evidence="1">
    <location>
        <begin position="621"/>
        <end position="657"/>
    </location>
</feature>
<feature type="coiled-coil region" evidence="1">
    <location>
        <begin position="375"/>
        <end position="402"/>
    </location>
</feature>
<feature type="domain" description="Pesticidal crystal protein Cry1Aa" evidence="3">
    <location>
        <begin position="528"/>
        <end position="587"/>
    </location>
</feature>
<organism evidence="4 5">
    <name type="scientific">Brochothrix thermosphacta</name>
    <name type="common">Microbacterium thermosphactum</name>
    <dbReference type="NCBI Taxonomy" id="2756"/>
    <lineage>
        <taxon>Bacteria</taxon>
        <taxon>Bacillati</taxon>
        <taxon>Bacillota</taxon>
        <taxon>Bacilli</taxon>
        <taxon>Bacillales</taxon>
        <taxon>Listeriaceae</taxon>
        <taxon>Brochothrix</taxon>
    </lineage>
</organism>
<keyword evidence="1" id="KW-0175">Coiled coil</keyword>
<name>A0A291BZB5_BROTH</name>
<feature type="domain" description="Pesticidal crystal protein Cry1Aa" evidence="3">
    <location>
        <begin position="340"/>
        <end position="396"/>
    </location>
</feature>
<dbReference type="EMBL" id="CP023483">
    <property type="protein sequence ID" value="ATF26559.1"/>
    <property type="molecule type" value="Genomic_DNA"/>
</dbReference>
<dbReference type="AlphaFoldDB" id="A0A291BZB5"/>
<feature type="domain" description="Pesticidal crystal protein Cry1Aa" evidence="3">
    <location>
        <begin position="404"/>
        <end position="460"/>
    </location>
</feature>
<feature type="domain" description="Pesticidal crystal protein Cry1Aa" evidence="3">
    <location>
        <begin position="276"/>
        <end position="332"/>
    </location>
</feature>
<dbReference type="Proteomes" id="UP000243591">
    <property type="component" value="Chromosome"/>
</dbReference>
<sequence length="1108" mass="121396">MTKNKKNLGLKVLSTTAALAVLVSSVATPVSVFANETKENIQGSTKVVANSIIAPSTLNLLIDQDEATLLKVFRNNAKVMHGDAHEIGNPLCVYKDYTLTVSGVNYKVAGTYNALFRASFGKDSVSKYIEVKVAGTGSGTGTNYQPFTDAYSKIFPSGQTEPIETATSNDIYNLMYLAQQYKNELGDYLYNYFLDNMVRGLDYISINTVMKSLNNLFSDKTQSQLAVNVTQKTIDEARTKVEGIVFNKLPESAKNELFNVVQKAQDLLTAKDETNKAEENVNNLFADKEHTTLADGITQKDIDVAKEAANKVTDKAKKEELLNEIQKAQDLLTAKDETNKAEENVNNLFADKEHTTLADGITQKDIDVAKEAANKVTDKAKKEELLNEIQKAQDLLTAKDETNKAEENVNNLFADKEHTTLAEGVTQKDIDAAKEAANKVTDKAKKEELLNEIQKAQDLLTAQDETNKAEENVNNLFADDEHTTLAEGVTQQDIDAAKEAANKVTDKAKKEELLNEIQKAQDLLTAKEEQKAVENVNNLFADGEHTTLADGITQKDIDVAKEAVNKLTDEAKKEELLNEIQKAQDLLTAKEEAGKVAEDVNNLFADKEHTTLADGITQKDIDVAKEAVNKLTDEAKKEELLNEIQKAQDLLTAKEEAGKVAEDVNNLFADKEHTTLADGITQKDIDVAKDQVNKLTDGAKKEELLNEIQKAQDLLTAKEEQKVAEDVNNLFADDEHTILADGITQKDIDVAKDQVNKLIDEAKKEELLNEIQKAQDLLNEMNKLTLNTLTAHSSEISGSARANSQLRISINGVAKTVIKADSEGKYEWRVSKLAVNDVIKVEMRNPETNKYDQFVDQRITDSGVTEEKITLNGMQEGDTKISGTTTPNAQVRINFDGKPKNIVTSDAQGNYEFVVASGLTTGTEIKVELKSKGTYSISETKTVIARVLTLNPITSADDVVISGKTRNPNQKLRISLNGKAKTIISSKEGVYEYRMGKVAADSAIKVEAMNGSTVIESVEQIVKGISNEERPDVKLDAIEAGTRTTITGKAPAKASLRISINGKTKSVVAADAEGNFSYMLGKVQAGDKVKIEIREGKTFVFATEVAAH</sequence>
<dbReference type="RefSeq" id="WP_096699402.1">
    <property type="nucleotide sequence ID" value="NZ_CP023483.1"/>
</dbReference>
<feature type="coiled-coil region" evidence="1">
    <location>
        <begin position="557"/>
        <end position="593"/>
    </location>
</feature>
<dbReference type="Pfam" id="PF18449">
    <property type="entry name" value="Endotoxin_C2"/>
    <property type="match status" value="8"/>
</dbReference>
<evidence type="ECO:0000259" key="3">
    <source>
        <dbReference type="Pfam" id="PF18449"/>
    </source>
</evidence>
<feature type="domain" description="Pesticidal crystal protein Cry1Aa" evidence="3">
    <location>
        <begin position="724"/>
        <end position="780"/>
    </location>
</feature>
<feature type="domain" description="Pesticidal crystal protein Cry1Aa" evidence="3">
    <location>
        <begin position="598"/>
        <end position="651"/>
    </location>
</feature>
<keyword evidence="2" id="KW-0732">Signal</keyword>
<evidence type="ECO:0000313" key="4">
    <source>
        <dbReference type="EMBL" id="ATF26559.1"/>
    </source>
</evidence>
<feature type="coiled-coil region" evidence="1">
    <location>
        <begin position="748"/>
        <end position="787"/>
    </location>
</feature>
<feature type="signal peptide" evidence="2">
    <location>
        <begin position="1"/>
        <end position="34"/>
    </location>
</feature>
<feature type="domain" description="Pesticidal crystal protein Cry1Aa" evidence="3">
    <location>
        <begin position="468"/>
        <end position="524"/>
    </location>
</feature>